<evidence type="ECO:0008006" key="3">
    <source>
        <dbReference type="Google" id="ProtNLM"/>
    </source>
</evidence>
<gene>
    <name evidence="1" type="ORF">A3841_08960</name>
</gene>
<dbReference type="STRING" id="1797110.A3841_08960"/>
<organism evidence="1 2">
    <name type="scientific">Pontibacter flavimaris</name>
    <dbReference type="NCBI Taxonomy" id="1797110"/>
    <lineage>
        <taxon>Bacteria</taxon>
        <taxon>Pseudomonadati</taxon>
        <taxon>Bacteroidota</taxon>
        <taxon>Cytophagia</taxon>
        <taxon>Cytophagales</taxon>
        <taxon>Hymenobacteraceae</taxon>
        <taxon>Pontibacter</taxon>
    </lineage>
</organism>
<sequence>MSFAMRYTLSVLGLLLLLTSCGPDGKPGILGRLRVDSLEAVQEEPQPASQPADPDTAAFADAFNQFFSALQAGDTAALNRFVEADQGLWLIEQPGAMPAYSHFTSIQQVQREYQQRPFTSINQEVKACQLEHRDTFPGFDCADMDGGSTGFAEDGCFYTFKTANFQHTDMWQYADLSEQQAQQVQELQQQVQATVLHTGTSYRFHFGYRNGRWLLLFADLRVPCSA</sequence>
<protein>
    <recommendedName>
        <fullName evidence="3">Lipoprotein</fullName>
    </recommendedName>
</protein>
<dbReference type="PROSITE" id="PS51257">
    <property type="entry name" value="PROKAR_LIPOPROTEIN"/>
    <property type="match status" value="1"/>
</dbReference>
<dbReference type="EMBL" id="LVWA01000002">
    <property type="protein sequence ID" value="OKL42112.1"/>
    <property type="molecule type" value="Genomic_DNA"/>
</dbReference>
<accession>A0A1Q5PIT7</accession>
<dbReference type="OrthoDB" id="875353at2"/>
<keyword evidence="2" id="KW-1185">Reference proteome</keyword>
<dbReference type="Proteomes" id="UP000186551">
    <property type="component" value="Unassembled WGS sequence"/>
</dbReference>
<name>A0A1Q5PIT7_9BACT</name>
<comment type="caution">
    <text evidence="1">The sequence shown here is derived from an EMBL/GenBank/DDBJ whole genome shotgun (WGS) entry which is preliminary data.</text>
</comment>
<proteinExistence type="predicted"/>
<evidence type="ECO:0000313" key="1">
    <source>
        <dbReference type="EMBL" id="OKL42112.1"/>
    </source>
</evidence>
<dbReference type="AlphaFoldDB" id="A0A1Q5PIT7"/>
<evidence type="ECO:0000313" key="2">
    <source>
        <dbReference type="Proteomes" id="UP000186551"/>
    </source>
</evidence>
<dbReference type="RefSeq" id="WP_073850553.1">
    <property type="nucleotide sequence ID" value="NZ_LVWA01000002.1"/>
</dbReference>
<reference evidence="1 2" key="1">
    <citation type="submission" date="2016-03" db="EMBL/GenBank/DDBJ databases">
        <title>Genome sequence of Pontibacter sp. nov., of the family cytophagaceae, isolated from marine sediment of the Yellow Sea, China.</title>
        <authorList>
            <person name="Zhang G."/>
            <person name="Zhang R."/>
        </authorList>
    </citation>
    <scope>NUCLEOTIDE SEQUENCE [LARGE SCALE GENOMIC DNA]</scope>
    <source>
        <strain evidence="1 2">S10-8</strain>
    </source>
</reference>